<protein>
    <submittedName>
        <fullName evidence="2">Uncharacterized protein</fullName>
    </submittedName>
</protein>
<dbReference type="STRING" id="1123237.Salmuc_05393"/>
<comment type="caution">
    <text evidence="2">The sequence shown here is derived from an EMBL/GenBank/DDBJ whole genome shotgun (WGS) entry which is preliminary data.</text>
</comment>
<feature type="transmembrane region" description="Helical" evidence="1">
    <location>
        <begin position="21"/>
        <end position="42"/>
    </location>
</feature>
<dbReference type="HOGENOM" id="CLU_196099_0_0_5"/>
<organism evidence="2 3">
    <name type="scientific">Salipiger mucosus DSM 16094</name>
    <dbReference type="NCBI Taxonomy" id="1123237"/>
    <lineage>
        <taxon>Bacteria</taxon>
        <taxon>Pseudomonadati</taxon>
        <taxon>Pseudomonadota</taxon>
        <taxon>Alphaproteobacteria</taxon>
        <taxon>Rhodobacterales</taxon>
        <taxon>Roseobacteraceae</taxon>
        <taxon>Salipiger</taxon>
    </lineage>
</organism>
<dbReference type="AlphaFoldDB" id="S9RCA0"/>
<accession>S9RCA0</accession>
<evidence type="ECO:0000313" key="2">
    <source>
        <dbReference type="EMBL" id="EPX75755.1"/>
    </source>
</evidence>
<name>S9RCA0_9RHOB</name>
<dbReference type="Proteomes" id="UP000015347">
    <property type="component" value="Unassembled WGS sequence"/>
</dbReference>
<proteinExistence type="predicted"/>
<evidence type="ECO:0000256" key="1">
    <source>
        <dbReference type="SAM" id="Phobius"/>
    </source>
</evidence>
<keyword evidence="3" id="KW-1185">Reference proteome</keyword>
<dbReference type="EMBL" id="APVH01000068">
    <property type="protein sequence ID" value="EPX75755.1"/>
    <property type="molecule type" value="Genomic_DNA"/>
</dbReference>
<sequence>MTGPRRFFARFRDHVRPMATILSIVLFAVTTLLVLGNLRMVAQDTRAAVTLALRRARHGDPLAKLAFAGLWILIFALSFL</sequence>
<gene>
    <name evidence="2" type="ORF">Salmuc_05393</name>
</gene>
<reference evidence="3" key="1">
    <citation type="journal article" date="2014" name="Stand. Genomic Sci.">
        <title>Genome sequence of the exopolysaccharide-producing Salipiger mucosus type strain (DSM 16094(T)), a moderately halophilic member of the Roseobacter clade.</title>
        <authorList>
            <person name="Riedel T."/>
            <person name="Spring S."/>
            <person name="Fiebig A."/>
            <person name="Petersen J."/>
            <person name="Kyrpides N.C."/>
            <person name="Goker M."/>
            <person name="Klenk H.P."/>
        </authorList>
    </citation>
    <scope>NUCLEOTIDE SEQUENCE [LARGE SCALE GENOMIC DNA]</scope>
    <source>
        <strain evidence="3">DSM 16094</strain>
    </source>
</reference>
<keyword evidence="1" id="KW-1133">Transmembrane helix</keyword>
<dbReference type="eggNOG" id="ENOG5033B8T">
    <property type="taxonomic scope" value="Bacteria"/>
</dbReference>
<keyword evidence="1" id="KW-0472">Membrane</keyword>
<feature type="transmembrane region" description="Helical" evidence="1">
    <location>
        <begin position="62"/>
        <end position="79"/>
    </location>
</feature>
<keyword evidence="1" id="KW-0812">Transmembrane</keyword>
<evidence type="ECO:0000313" key="3">
    <source>
        <dbReference type="Proteomes" id="UP000015347"/>
    </source>
</evidence>